<feature type="transmembrane region" description="Helical" evidence="7">
    <location>
        <begin position="202"/>
        <end position="223"/>
    </location>
</feature>
<accession>A0A3E3I8S5</accession>
<feature type="compositionally biased region" description="Polar residues" evidence="6">
    <location>
        <begin position="515"/>
        <end position="525"/>
    </location>
</feature>
<feature type="transmembrane region" description="Helical" evidence="7">
    <location>
        <begin position="282"/>
        <end position="305"/>
    </location>
</feature>
<keyword evidence="3 7" id="KW-0812">Transmembrane</keyword>
<comment type="subcellular location">
    <subcellularLocation>
        <location evidence="1">Cell membrane</location>
        <topology evidence="1">Multi-pass membrane protein</topology>
    </subcellularLocation>
</comment>
<feature type="transmembrane region" description="Helical" evidence="7">
    <location>
        <begin position="51"/>
        <end position="79"/>
    </location>
</feature>
<evidence type="ECO:0000256" key="1">
    <source>
        <dbReference type="ARBA" id="ARBA00004651"/>
    </source>
</evidence>
<keyword evidence="10" id="KW-1185">Reference proteome</keyword>
<dbReference type="GeneID" id="97986374"/>
<dbReference type="Proteomes" id="UP000260812">
    <property type="component" value="Unassembled WGS sequence"/>
</dbReference>
<comment type="caution">
    <text evidence="9">The sequence shown here is derived from an EMBL/GenBank/DDBJ whole genome shotgun (WGS) entry which is preliminary data.</text>
</comment>
<evidence type="ECO:0000313" key="9">
    <source>
        <dbReference type="EMBL" id="RGE63441.1"/>
    </source>
</evidence>
<evidence type="ECO:0000256" key="2">
    <source>
        <dbReference type="ARBA" id="ARBA00022475"/>
    </source>
</evidence>
<evidence type="ECO:0000256" key="3">
    <source>
        <dbReference type="ARBA" id="ARBA00022692"/>
    </source>
</evidence>
<feature type="transmembrane region" description="Helical" evidence="7">
    <location>
        <begin position="99"/>
        <end position="125"/>
    </location>
</feature>
<evidence type="ECO:0000259" key="8">
    <source>
        <dbReference type="Pfam" id="PF02687"/>
    </source>
</evidence>
<gene>
    <name evidence="9" type="ORF">DXC51_05630</name>
</gene>
<dbReference type="GO" id="GO:0005886">
    <property type="term" value="C:plasma membrane"/>
    <property type="evidence" value="ECO:0007669"/>
    <property type="project" value="UniProtKB-SubCell"/>
</dbReference>
<feature type="transmembrane region" description="Helical" evidence="7">
    <location>
        <begin position="686"/>
        <end position="709"/>
    </location>
</feature>
<dbReference type="InterPro" id="IPR003838">
    <property type="entry name" value="ABC3_permease_C"/>
</dbReference>
<dbReference type="InterPro" id="IPR052536">
    <property type="entry name" value="ABC-4_Integral_Memb_Prot"/>
</dbReference>
<reference evidence="9" key="1">
    <citation type="submission" date="2018-08" db="EMBL/GenBank/DDBJ databases">
        <title>A genome reference for cultivated species of the human gut microbiota.</title>
        <authorList>
            <person name="Zou Y."/>
            <person name="Xue W."/>
            <person name="Luo G."/>
        </authorList>
    </citation>
    <scope>NUCLEOTIDE SEQUENCE [LARGE SCALE GENOMIC DNA]</scope>
    <source>
        <strain evidence="9">TF05-5AC</strain>
    </source>
</reference>
<keyword evidence="2" id="KW-1003">Cell membrane</keyword>
<organism evidence="9 10">
    <name type="scientific">Eisenbergiella massiliensis</name>
    <dbReference type="NCBI Taxonomy" id="1720294"/>
    <lineage>
        <taxon>Bacteria</taxon>
        <taxon>Bacillati</taxon>
        <taxon>Bacillota</taxon>
        <taxon>Clostridia</taxon>
        <taxon>Lachnospirales</taxon>
        <taxon>Lachnospiraceae</taxon>
        <taxon>Eisenbergiella</taxon>
    </lineage>
</organism>
<evidence type="ECO:0000256" key="7">
    <source>
        <dbReference type="SAM" id="Phobius"/>
    </source>
</evidence>
<keyword evidence="4 7" id="KW-1133">Transmembrane helix</keyword>
<evidence type="ECO:0000256" key="4">
    <source>
        <dbReference type="ARBA" id="ARBA00022989"/>
    </source>
</evidence>
<feature type="region of interest" description="Disordered" evidence="6">
    <location>
        <begin position="515"/>
        <end position="555"/>
    </location>
</feature>
<evidence type="ECO:0000313" key="10">
    <source>
        <dbReference type="Proteomes" id="UP000260812"/>
    </source>
</evidence>
<dbReference type="PANTHER" id="PTHR46795">
    <property type="entry name" value="ABC TRANSPORTER PERMEASE-RELATED-RELATED"/>
    <property type="match status" value="1"/>
</dbReference>
<dbReference type="EMBL" id="QVLV01000003">
    <property type="protein sequence ID" value="RGE63441.1"/>
    <property type="molecule type" value="Genomic_DNA"/>
</dbReference>
<feature type="transmembrane region" description="Helical" evidence="7">
    <location>
        <begin position="229"/>
        <end position="251"/>
    </location>
</feature>
<name>A0A3E3I8S5_9FIRM</name>
<keyword evidence="5 7" id="KW-0472">Membrane</keyword>
<feature type="transmembrane region" description="Helical" evidence="7">
    <location>
        <begin position="588"/>
        <end position="615"/>
    </location>
</feature>
<dbReference type="RefSeq" id="WP_117544060.1">
    <property type="nucleotide sequence ID" value="NZ_JBKUNB010000001.1"/>
</dbReference>
<sequence length="719" mass="80597">MLGKLVLRNAKRQLGDYVLYFITISCAVACMYAYNALIFSEQVKRLPRLEILPLMVIATSLLIILVLGWLVSYMTGYMLRKRSRELSIYMVSGLSNRTIAGLFLYENLMIAGMAFVFGLLAGILLSRLVEAAVLRMFGMTFTLGFSVSFQTAGVTLLYFDGMYLFALHKNKRRLRKIRLYDLLYYDRQNEGRLLKQKSSFPGVFILSLLVYALGNMLIILRPMGKGYDVLLGLAFVVTGLFAFFFSVPSFLASQLEKRKGWAYRKNHLIIFREFTSKLRSMSVVLGILSVLFMLAVFFFGTGAAARIFADRSVELNVFDIMILHPGGMMDFSAYEKRIGESFPIQKSCSYGIYGWESRKFFSLRRQAAQELEKPQRLIYAEYLSDTYMKQSDYLYLRQMLGYEIPEVYENSCYVHCTPSLVGKFSDYMEKAGTIEVNGYELNAGGVFSEPFSQNDTYGNGLDYVVVVPDKVTDGMEIRYGLYAAVTEQPLNSAELEQLTDGGLVLLDRGNGKSVSQWKSVSQGKSVSEGRPASPGKSASCEGLTSRDESVPPDDLLSMETGRAVTSLIYPDKDYLSGKWVQKESLSQIYVLLICLVYLSVILEITGAAILATQALSDGEKKKRRNSILGQLGMSGKQIARLDNRQLMLLFLLPLPPALITSGRLIYDGARKLLLDTLGMPVFTGNMWIWQAVAMAVGFFAALYGIYYGAVRMAAEKQMG</sequence>
<dbReference type="Pfam" id="PF02687">
    <property type="entry name" value="FtsX"/>
    <property type="match status" value="1"/>
</dbReference>
<proteinExistence type="predicted"/>
<feature type="transmembrane region" description="Helical" evidence="7">
    <location>
        <begin position="145"/>
        <end position="166"/>
    </location>
</feature>
<evidence type="ECO:0000256" key="6">
    <source>
        <dbReference type="SAM" id="MobiDB-lite"/>
    </source>
</evidence>
<feature type="transmembrane region" description="Helical" evidence="7">
    <location>
        <begin position="17"/>
        <end position="39"/>
    </location>
</feature>
<feature type="transmembrane region" description="Helical" evidence="7">
    <location>
        <begin position="646"/>
        <end position="666"/>
    </location>
</feature>
<dbReference type="PANTHER" id="PTHR46795:SF3">
    <property type="entry name" value="ABC TRANSPORTER PERMEASE"/>
    <property type="match status" value="1"/>
</dbReference>
<evidence type="ECO:0000256" key="5">
    <source>
        <dbReference type="ARBA" id="ARBA00023136"/>
    </source>
</evidence>
<feature type="domain" description="ABC3 transporter permease C-terminal" evidence="8">
    <location>
        <begin position="59"/>
        <end position="162"/>
    </location>
</feature>
<protein>
    <submittedName>
        <fullName evidence="9">ABC transporter permease</fullName>
    </submittedName>
</protein>
<dbReference type="AlphaFoldDB" id="A0A3E3I8S5"/>